<proteinExistence type="inferred from homology"/>
<dbReference type="Pfam" id="PF07195">
    <property type="entry name" value="FliD_C"/>
    <property type="match status" value="1"/>
</dbReference>
<evidence type="ECO:0000256" key="3">
    <source>
        <dbReference type="ARBA" id="ARBA00023054"/>
    </source>
</evidence>
<keyword evidence="8" id="KW-0969">Cilium</keyword>
<comment type="similarity">
    <text evidence="1 5">Belongs to the FliD family.</text>
</comment>
<dbReference type="InterPro" id="IPR040026">
    <property type="entry name" value="FliD"/>
</dbReference>
<keyword evidence="5" id="KW-0964">Secreted</keyword>
<comment type="subunit">
    <text evidence="2 5">Homopentamer.</text>
</comment>
<keyword evidence="8" id="KW-0966">Cell projection</keyword>
<dbReference type="PANTHER" id="PTHR30288:SF0">
    <property type="entry name" value="FLAGELLAR HOOK-ASSOCIATED PROTEIN 2"/>
    <property type="match status" value="1"/>
</dbReference>
<dbReference type="RefSeq" id="WP_191751363.1">
    <property type="nucleotide sequence ID" value="NZ_JACSQZ010000115.1"/>
</dbReference>
<keyword evidence="9" id="KW-1185">Reference proteome</keyword>
<evidence type="ECO:0000256" key="5">
    <source>
        <dbReference type="RuleBase" id="RU362066"/>
    </source>
</evidence>
<evidence type="ECO:0000259" key="7">
    <source>
        <dbReference type="Pfam" id="PF07195"/>
    </source>
</evidence>
<keyword evidence="3" id="KW-0175">Coiled coil</keyword>
<evidence type="ECO:0000256" key="1">
    <source>
        <dbReference type="ARBA" id="ARBA00009764"/>
    </source>
</evidence>
<evidence type="ECO:0000259" key="6">
    <source>
        <dbReference type="Pfam" id="PF02465"/>
    </source>
</evidence>
<evidence type="ECO:0000313" key="9">
    <source>
        <dbReference type="Proteomes" id="UP000640335"/>
    </source>
</evidence>
<comment type="subcellular location">
    <subcellularLocation>
        <location evidence="5">Secreted</location>
    </subcellularLocation>
    <subcellularLocation>
        <location evidence="5">Bacterial flagellum</location>
    </subcellularLocation>
</comment>
<dbReference type="PANTHER" id="PTHR30288">
    <property type="entry name" value="FLAGELLAR CAP/ASSEMBLY PROTEIN FLID"/>
    <property type="match status" value="1"/>
</dbReference>
<reference evidence="8 9" key="1">
    <citation type="submission" date="2020-08" db="EMBL/GenBank/DDBJ databases">
        <title>A Genomic Blueprint of the Chicken Gut Microbiome.</title>
        <authorList>
            <person name="Gilroy R."/>
            <person name="Ravi A."/>
            <person name="Getino M."/>
            <person name="Pursley I."/>
            <person name="Horton D.L."/>
            <person name="Alikhan N.-F."/>
            <person name="Baker D."/>
            <person name="Gharbi K."/>
            <person name="Hall N."/>
            <person name="Watson M."/>
            <person name="Adriaenssens E.M."/>
            <person name="Foster-Nyarko E."/>
            <person name="Jarju S."/>
            <person name="Secka A."/>
            <person name="Antonio M."/>
            <person name="Oren A."/>
            <person name="Chaudhuri R."/>
            <person name="La Ragione R.M."/>
            <person name="Hildebrand F."/>
            <person name="Pallen M.J."/>
        </authorList>
    </citation>
    <scope>NUCLEOTIDE SEQUENCE [LARGE SCALE GENOMIC DNA]</scope>
    <source>
        <strain evidence="8 9">Sa3CUN1</strain>
    </source>
</reference>
<dbReference type="InterPro" id="IPR003481">
    <property type="entry name" value="FliD_N"/>
</dbReference>
<feature type="domain" description="Flagellar hook-associated protein 2 C-terminal" evidence="7">
    <location>
        <begin position="395"/>
        <end position="480"/>
    </location>
</feature>
<evidence type="ECO:0000256" key="4">
    <source>
        <dbReference type="ARBA" id="ARBA00023143"/>
    </source>
</evidence>
<keyword evidence="8" id="KW-0282">Flagellum</keyword>
<protein>
    <recommendedName>
        <fullName evidence="5">Flagellar hook-associated protein 2</fullName>
        <shortName evidence="5">HAP2</shortName>
    </recommendedName>
    <alternativeName>
        <fullName evidence="5">Flagellar cap protein</fullName>
    </alternativeName>
</protein>
<evidence type="ECO:0000256" key="2">
    <source>
        <dbReference type="ARBA" id="ARBA00011255"/>
    </source>
</evidence>
<dbReference type="EMBL" id="JACSQZ010000115">
    <property type="protein sequence ID" value="MBD7916627.1"/>
    <property type="molecule type" value="Genomic_DNA"/>
</dbReference>
<comment type="caution">
    <text evidence="8">The sequence shown here is derived from an EMBL/GenBank/DDBJ whole genome shotgun (WGS) entry which is preliminary data.</text>
</comment>
<name>A0ABR8Q865_9CLOT</name>
<sequence length="494" mass="53719">MTTRITGLATGLDVDTIVKQTMQAYRTKIDTQQQKKDVTEIKQQLYRDLIKEAQELYNNHFDVLKSGSLVRAATWQSVKFETNSPSLTVTGDASAKLGNYTIKEGSTIAKAASISKTEEELGSSITINGQSFNITGNTVKEKAVNLNNELSKAGINVSVKYTYFAGSTTTNKQGFLFESKLLGKDNNFVIGGTKSKNTLKTGEDAKGAEITGLTVSQLKYNSIDNKVSFKIDSNEITIDIADLNTVGDIENILNKSLSDKDYTAKIDTSGNITFITTKTGKDQTKPSIEVENKNGTYNKITIGFTDGNDTTSAEEIKITSADLGGKIVINGVCIDLSQKGSMNEVDYINNILESNKISVVAEKNTDGIVLKSTITGSNSKIEFSKIDGDETSTGGQDANIVISNGIGVYTHTGTANTFPLDGITFKFTGDIPEKGISVTSKQDSTEIIDKIKSYIEDYNKLIVKINTLTSEKRDRNYQPLTSDQKAEMVRLVVK</sequence>
<comment type="function">
    <text evidence="5">Required for morphogenesis and for the elongation of the flagellar filament by facilitating polymerization of the flagellin monomers at the tip of growing filament. Forms a capping structure, which prevents flagellin subunits (transported through the central channel of the flagellum) from leaking out without polymerization at the distal end.</text>
</comment>
<feature type="domain" description="Flagellar hook-associated protein 2 N-terminal" evidence="6">
    <location>
        <begin position="10"/>
        <end position="103"/>
    </location>
</feature>
<dbReference type="Proteomes" id="UP000640335">
    <property type="component" value="Unassembled WGS sequence"/>
</dbReference>
<dbReference type="Pfam" id="PF02465">
    <property type="entry name" value="FliD_N"/>
    <property type="match status" value="1"/>
</dbReference>
<keyword evidence="4 5" id="KW-0975">Bacterial flagellum</keyword>
<gene>
    <name evidence="8" type="primary">fliD</name>
    <name evidence="8" type="ORF">H9660_15980</name>
</gene>
<evidence type="ECO:0000313" key="8">
    <source>
        <dbReference type="EMBL" id="MBD7916627.1"/>
    </source>
</evidence>
<dbReference type="InterPro" id="IPR010809">
    <property type="entry name" value="FliD_C"/>
</dbReference>
<organism evidence="8 9">
    <name type="scientific">Clostridium gallinarum</name>
    <dbReference type="NCBI Taxonomy" id="2762246"/>
    <lineage>
        <taxon>Bacteria</taxon>
        <taxon>Bacillati</taxon>
        <taxon>Bacillota</taxon>
        <taxon>Clostridia</taxon>
        <taxon>Eubacteriales</taxon>
        <taxon>Clostridiaceae</taxon>
        <taxon>Clostridium</taxon>
    </lineage>
</organism>
<accession>A0ABR8Q865</accession>